<proteinExistence type="predicted"/>
<organism evidence="1 2">
    <name type="scientific">Triplophysa tibetana</name>
    <dbReference type="NCBI Taxonomy" id="1572043"/>
    <lineage>
        <taxon>Eukaryota</taxon>
        <taxon>Metazoa</taxon>
        <taxon>Chordata</taxon>
        <taxon>Craniata</taxon>
        <taxon>Vertebrata</taxon>
        <taxon>Euteleostomi</taxon>
        <taxon>Actinopterygii</taxon>
        <taxon>Neopterygii</taxon>
        <taxon>Teleostei</taxon>
        <taxon>Ostariophysi</taxon>
        <taxon>Cypriniformes</taxon>
        <taxon>Nemacheilidae</taxon>
        <taxon>Triplophysa</taxon>
    </lineage>
</organism>
<dbReference type="AlphaFoldDB" id="A0A5A9PR88"/>
<name>A0A5A9PR88_9TELE</name>
<protein>
    <submittedName>
        <fullName evidence="1">Uncharacterized protein</fullName>
    </submittedName>
</protein>
<sequence length="263" mass="29723">MAKSCDVRMSGLESFVQFVENGDGRDAEAAVNTRIKSKDRFLTPAQEAELHINFGRDKNSVFSQYINETKVCKHNCTTTKQLSSFEKCVTCEGPFSPLKWVGVKCKVLFHQLMQMLSESEVDELSSGDEYVPGSASDMETDSDQENAGMFVRQELWRHMKRCQSKPAMSDESAGGRHRVLTIAAVAKSAFSGQVDDGLMKNFDSYMFVLYLFNYFLTKAIFLCRINRSGGSPGPRLFVISTHRSSSIHYISRRDECRRSLQIK</sequence>
<dbReference type="EMBL" id="SOYY01000002">
    <property type="protein sequence ID" value="KAA0724794.1"/>
    <property type="molecule type" value="Genomic_DNA"/>
</dbReference>
<keyword evidence="2" id="KW-1185">Reference proteome</keyword>
<evidence type="ECO:0000313" key="1">
    <source>
        <dbReference type="EMBL" id="KAA0724794.1"/>
    </source>
</evidence>
<dbReference type="Proteomes" id="UP000324632">
    <property type="component" value="Chromosome 2"/>
</dbReference>
<reference evidence="1 2" key="1">
    <citation type="journal article" date="2019" name="Mol. Ecol. Resour.">
        <title>Chromosome-level genome assembly of Triplophysa tibetana, a fish adapted to the harsh high-altitude environment of the Tibetan Plateau.</title>
        <authorList>
            <person name="Yang X."/>
            <person name="Liu H."/>
            <person name="Ma Z."/>
            <person name="Zou Y."/>
            <person name="Zou M."/>
            <person name="Mao Y."/>
            <person name="Li X."/>
            <person name="Wang H."/>
            <person name="Chen T."/>
            <person name="Wang W."/>
            <person name="Yang R."/>
        </authorList>
    </citation>
    <scope>NUCLEOTIDE SEQUENCE [LARGE SCALE GENOMIC DNA]</scope>
    <source>
        <strain evidence="1">TTIB1903HZAU</strain>
        <tissue evidence="1">Muscle</tissue>
    </source>
</reference>
<accession>A0A5A9PR88</accession>
<gene>
    <name evidence="1" type="ORF">E1301_Tti023631</name>
</gene>
<comment type="caution">
    <text evidence="1">The sequence shown here is derived from an EMBL/GenBank/DDBJ whole genome shotgun (WGS) entry which is preliminary data.</text>
</comment>
<evidence type="ECO:0000313" key="2">
    <source>
        <dbReference type="Proteomes" id="UP000324632"/>
    </source>
</evidence>